<keyword evidence="2" id="KW-0132">Cell division</keyword>
<dbReference type="RefSeq" id="XP_067817087.1">
    <property type="nucleotide sequence ID" value="XM_067964289.1"/>
</dbReference>
<evidence type="ECO:0000259" key="7">
    <source>
        <dbReference type="Pfam" id="PF12896"/>
    </source>
</evidence>
<evidence type="ECO:0000313" key="9">
    <source>
        <dbReference type="Proteomes" id="UP000294530"/>
    </source>
</evidence>
<dbReference type="GO" id="GO:0005680">
    <property type="term" value="C:anaphase-promoting complex"/>
    <property type="evidence" value="ECO:0007669"/>
    <property type="project" value="InterPro"/>
</dbReference>
<dbReference type="Proteomes" id="UP000294530">
    <property type="component" value="Unassembled WGS sequence"/>
</dbReference>
<evidence type="ECO:0000313" key="8">
    <source>
        <dbReference type="EMBL" id="TDH67588.1"/>
    </source>
</evidence>
<evidence type="ECO:0000256" key="1">
    <source>
        <dbReference type="ARBA" id="ARBA00016067"/>
    </source>
</evidence>
<accession>A0A976ICS8</accession>
<dbReference type="GO" id="GO:0034399">
    <property type="term" value="C:nuclear periphery"/>
    <property type="evidence" value="ECO:0007669"/>
    <property type="project" value="TreeGrafter"/>
</dbReference>
<evidence type="ECO:0000256" key="2">
    <source>
        <dbReference type="ARBA" id="ARBA00022618"/>
    </source>
</evidence>
<dbReference type="Pfam" id="PF12896">
    <property type="entry name" value="ANAPC4"/>
    <property type="match status" value="1"/>
</dbReference>
<name>A0A976ICS8_BRELC</name>
<comment type="caution">
    <text evidence="8">The sequence shown here is derived from an EMBL/GenBank/DDBJ whole genome shotgun (WGS) entry which is preliminary data.</text>
</comment>
<evidence type="ECO:0000256" key="5">
    <source>
        <dbReference type="ARBA" id="ARBA00023306"/>
    </source>
</evidence>
<feature type="domain" description="Anaphase-promoting complex subunit 4 long" evidence="7">
    <location>
        <begin position="236"/>
        <end position="433"/>
    </location>
</feature>
<dbReference type="EMBL" id="SHOA02000014">
    <property type="protein sequence ID" value="TDH67588.1"/>
    <property type="molecule type" value="Genomic_DNA"/>
</dbReference>
<protein>
    <recommendedName>
        <fullName evidence="1">Anaphase-promoting complex subunit 4</fullName>
    </recommendedName>
</protein>
<keyword evidence="3" id="KW-0498">Mitosis</keyword>
<gene>
    <name evidence="8" type="ORF">CCR75_006218</name>
</gene>
<dbReference type="Pfam" id="PF12894">
    <property type="entry name" value="ANAPC4_WD40"/>
    <property type="match status" value="1"/>
</dbReference>
<evidence type="ECO:0000259" key="6">
    <source>
        <dbReference type="Pfam" id="PF12894"/>
    </source>
</evidence>
<keyword evidence="5" id="KW-0131">Cell cycle</keyword>
<evidence type="ECO:0000256" key="3">
    <source>
        <dbReference type="ARBA" id="ARBA00022776"/>
    </source>
</evidence>
<reference evidence="8 9" key="1">
    <citation type="journal article" date="2021" name="Genome Biol.">
        <title>AFLAP: assembly-free linkage analysis pipeline using k-mers from genome sequencing data.</title>
        <authorList>
            <person name="Fletcher K."/>
            <person name="Zhang L."/>
            <person name="Gil J."/>
            <person name="Han R."/>
            <person name="Cavanaugh K."/>
            <person name="Michelmore R."/>
        </authorList>
    </citation>
    <scope>NUCLEOTIDE SEQUENCE [LARGE SCALE GENOMIC DNA]</scope>
    <source>
        <strain evidence="8 9">SF5</strain>
    </source>
</reference>
<dbReference type="InterPro" id="IPR024790">
    <property type="entry name" value="APC4_long_dom"/>
</dbReference>
<dbReference type="InterPro" id="IPR036322">
    <property type="entry name" value="WD40_repeat_dom_sf"/>
</dbReference>
<dbReference type="InterPro" id="IPR024789">
    <property type="entry name" value="APC4"/>
</dbReference>
<dbReference type="AlphaFoldDB" id="A0A976ICS8"/>
<proteinExistence type="predicted"/>
<dbReference type="OrthoDB" id="2110451at2759"/>
<evidence type="ECO:0000256" key="4">
    <source>
        <dbReference type="ARBA" id="ARBA00022786"/>
    </source>
</evidence>
<dbReference type="PANTHER" id="PTHR13260:SF0">
    <property type="entry name" value="ANAPHASE-PROMOTING COMPLEX SUBUNIT 4"/>
    <property type="match status" value="1"/>
</dbReference>
<dbReference type="GO" id="GO:0051301">
    <property type="term" value="P:cell division"/>
    <property type="evidence" value="ECO:0007669"/>
    <property type="project" value="UniProtKB-KW"/>
</dbReference>
<dbReference type="PANTHER" id="PTHR13260">
    <property type="entry name" value="ANAPHASE PROMOTING COMPLEX SUBUNIT 4 APC4"/>
    <property type="match status" value="1"/>
</dbReference>
<dbReference type="GeneID" id="94349960"/>
<dbReference type="SUPFAM" id="SSF50978">
    <property type="entry name" value="WD40 repeat-like"/>
    <property type="match status" value="1"/>
</dbReference>
<dbReference type="GO" id="GO:0031145">
    <property type="term" value="P:anaphase-promoting complex-dependent catabolic process"/>
    <property type="evidence" value="ECO:0007669"/>
    <property type="project" value="InterPro"/>
</dbReference>
<organism evidence="8 9">
    <name type="scientific">Bremia lactucae</name>
    <name type="common">Lettuce downy mildew</name>
    <dbReference type="NCBI Taxonomy" id="4779"/>
    <lineage>
        <taxon>Eukaryota</taxon>
        <taxon>Sar</taxon>
        <taxon>Stramenopiles</taxon>
        <taxon>Oomycota</taxon>
        <taxon>Peronosporomycetes</taxon>
        <taxon>Peronosporales</taxon>
        <taxon>Peronosporaceae</taxon>
        <taxon>Bremia</taxon>
    </lineage>
</organism>
<dbReference type="InterPro" id="IPR015943">
    <property type="entry name" value="WD40/YVTN_repeat-like_dom_sf"/>
</dbReference>
<sequence length="797" mass="89459">MPLKRAFVALQDRFVSSLAVACCPTMDLIAVLTLDHHLLVYRTTSWQKLLQIKSSDVGFEIVAIAWKPNGHQLALGCDKGNVAIVEIESGDILPERRSTLCHQSCITAMQWVQIYQPKSSSIRSRSKLHFRNRSSRFFNHSQAEDDIDDTVLVTADEQGFLTLWWMGRVLLTRIDTQKLVEKIENQQDDTIGFRIEQVHLAPDMSALLVLLTFPSKSCQHVDLTKPDPLDTKLQRLLTLDLTAIQYMHEDVALVVTIFDRTHIIVNQITSFGRQMATEWKNAMHPFELKMGLIGSLYEKYACEDLPQVDMLSVAVTGITAPALAQYFAQDIQATSVYRMQKALFSGCEVLEGLVGEKLKRELVNFLFLVSELRGHIKWKPKTYSTRMGISADALDDLVAITQDALVATEKLTLAIYETRQDFALFFQWLLERIRVQTNSPASGKVAGASSRDTGHAANSSQSLLNLRRLCEFLTCAAKCATNVRHEQSKTSVYTVETTFGNKVSQQLSTSLNYLTNTTTSPSVGCLSLLKRLHEKWSMTFDAIGVTLPQSVIRKESGSFSIGSNVVECRVRFRQPFSVKRVDDIYDRTEDDGIDDGPIDWSAMKHIKPTPNGSNKKYIILIGLRLQSGVLLLLRATQDPLARLQWESAIVGFSQGLISSPRICRGFDFYGDTSTKRSERLALVVDRISEEDHAHEEWLYLQQYDNIPFCALSFDTSIEYAFQAAKAHDLGYTFDIDELPGRIVALMPSAGQRLPVVLATASRGIMCVILPPNRLTVYDAEDIENDDDSEVCGETDEN</sequence>
<dbReference type="InterPro" id="IPR024977">
    <property type="entry name" value="Apc4-like_WD40_dom"/>
</dbReference>
<dbReference type="Gene3D" id="2.130.10.10">
    <property type="entry name" value="YVTN repeat-like/Quinoprotein amine dehydrogenase"/>
    <property type="match status" value="1"/>
</dbReference>
<feature type="domain" description="Anaphase-promoting complex subunit 4-like WD40" evidence="6">
    <location>
        <begin position="22"/>
        <end position="112"/>
    </location>
</feature>
<keyword evidence="9" id="KW-1185">Reference proteome</keyword>
<dbReference type="GO" id="GO:0070979">
    <property type="term" value="P:protein K11-linked ubiquitination"/>
    <property type="evidence" value="ECO:0007669"/>
    <property type="project" value="TreeGrafter"/>
</dbReference>
<keyword evidence="4" id="KW-0833">Ubl conjugation pathway</keyword>
<dbReference type="KEGG" id="blac:94349960"/>